<dbReference type="NCBIfam" id="NF004776">
    <property type="entry name" value="PRK06116.1"/>
    <property type="match status" value="1"/>
</dbReference>
<keyword evidence="11" id="KW-0520">NAD</keyword>
<dbReference type="SUPFAM" id="SSF51905">
    <property type="entry name" value="FAD/NAD(P)-binding domain"/>
    <property type="match status" value="1"/>
</dbReference>
<dbReference type="PIRSF" id="PIRSF000350">
    <property type="entry name" value="Mercury_reductase_MerA"/>
    <property type="match status" value="1"/>
</dbReference>
<dbReference type="InterPro" id="IPR023753">
    <property type="entry name" value="FAD/NAD-binding_dom"/>
</dbReference>
<comment type="subunit">
    <text evidence="2">Homodimer.</text>
</comment>
<feature type="disulfide bond" description="Redox-active" evidence="12">
    <location>
        <begin position="42"/>
        <end position="47"/>
    </location>
</feature>
<dbReference type="Pfam" id="PF02852">
    <property type="entry name" value="Pyr_redox_dim"/>
    <property type="match status" value="1"/>
</dbReference>
<dbReference type="EMBL" id="VPFL01000032">
    <property type="protein sequence ID" value="TXF10397.1"/>
    <property type="molecule type" value="Genomic_DNA"/>
</dbReference>
<accession>A0A5C7ERI5</accession>
<keyword evidence="8 13" id="KW-0676">Redox-active center</keyword>
<dbReference type="GO" id="GO:0004362">
    <property type="term" value="F:glutathione-disulfide reductase (NADPH) activity"/>
    <property type="evidence" value="ECO:0007669"/>
    <property type="project" value="UniProtKB-EC"/>
</dbReference>
<evidence type="ECO:0000256" key="5">
    <source>
        <dbReference type="ARBA" id="ARBA00022857"/>
    </source>
</evidence>
<evidence type="ECO:0000259" key="15">
    <source>
        <dbReference type="Pfam" id="PF02852"/>
    </source>
</evidence>
<keyword evidence="18" id="KW-1185">Reference proteome</keyword>
<evidence type="ECO:0000256" key="14">
    <source>
        <dbReference type="RuleBase" id="RU365040"/>
    </source>
</evidence>
<organism evidence="17 18">
    <name type="scientific">Pelomicrobium methylotrophicum</name>
    <dbReference type="NCBI Taxonomy" id="2602750"/>
    <lineage>
        <taxon>Bacteria</taxon>
        <taxon>Pseudomonadati</taxon>
        <taxon>Pseudomonadota</taxon>
        <taxon>Hydrogenophilia</taxon>
        <taxon>Hydrogenophilia incertae sedis</taxon>
        <taxon>Pelomicrobium</taxon>
    </lineage>
</organism>
<dbReference type="InterPro" id="IPR001100">
    <property type="entry name" value="Pyr_nuc-diS_OxRdtase"/>
</dbReference>
<sequence length="458" mass="49523">MRFDYDLFVIGAGSGGVRAARMAAGYGARVAIAEERFLGGTCVNVGCIPKKLFSYAAHFREDFEDAKGFGWSAGPLRFDWAQLKENKNREIGRLNDVYEQLLASSGVALLRGRARVLDPHRVRVGERDYAVEHILVATGARAVVPPIPGAELGITSDAAFFLEALPKRALVVGGGYIAVEFASIFNGLGVETTLAYRGPHLLRGFDDEVRQFLAGEMEKKGVRILFNTRVLALRTGAGGCREVCFGDGREEAFDLVMFATGRAPSSRGFGLEETGVKLAENGAIVVDEAFRSSVPSIYALGDVIDRLKLTPVAIHEAMAFAQTRFGGRPQRMDYENVPTAVFCHPSVGAVGLTEARARERCSRVHVYTTAFRPLKLTLTPREERTFMKLVVDGATDRVLGVHMVGPEAGEVVQGFAVALKGGATKAQFDATVGIHPTLAEEFVTMRERKPEPGAVGLA</sequence>
<dbReference type="GO" id="GO:0034599">
    <property type="term" value="P:cellular response to oxidative stress"/>
    <property type="evidence" value="ECO:0007669"/>
    <property type="project" value="TreeGrafter"/>
</dbReference>
<evidence type="ECO:0000256" key="12">
    <source>
        <dbReference type="PIRSR" id="PIRSR000350-4"/>
    </source>
</evidence>
<dbReference type="SUPFAM" id="SSF55424">
    <property type="entry name" value="FAD/NAD-linked reductases, dimerisation (C-terminal) domain"/>
    <property type="match status" value="1"/>
</dbReference>
<reference evidence="17 18" key="1">
    <citation type="submission" date="2019-08" db="EMBL/GenBank/DDBJ databases">
        <title>Pelomicrobium methylotrophicum gen. nov., sp. nov. a moderately thermophilic, facultatively anaerobic, lithoautotrophic and methylotrophic bacterium isolated from a terrestrial mud volcano.</title>
        <authorList>
            <person name="Slobodkina G.B."/>
            <person name="Merkel A.Y."/>
            <person name="Slobodkin A.I."/>
        </authorList>
    </citation>
    <scope>NUCLEOTIDE SEQUENCE [LARGE SCALE GENOMIC DNA]</scope>
    <source>
        <strain evidence="17 18">SM250</strain>
    </source>
</reference>
<dbReference type="RefSeq" id="WP_147801098.1">
    <property type="nucleotide sequence ID" value="NZ_VPFL01000032.1"/>
</dbReference>
<dbReference type="GO" id="GO:0005829">
    <property type="term" value="C:cytosol"/>
    <property type="evidence" value="ECO:0007669"/>
    <property type="project" value="TreeGrafter"/>
</dbReference>
<dbReference type="PANTHER" id="PTHR42737">
    <property type="entry name" value="GLUTATHIONE REDUCTASE"/>
    <property type="match status" value="1"/>
</dbReference>
<dbReference type="InterPro" id="IPR046952">
    <property type="entry name" value="GSHR/TRXR-like"/>
</dbReference>
<evidence type="ECO:0000256" key="8">
    <source>
        <dbReference type="ARBA" id="ARBA00023284"/>
    </source>
</evidence>
<evidence type="ECO:0000256" key="1">
    <source>
        <dbReference type="ARBA" id="ARBA00007532"/>
    </source>
</evidence>
<comment type="catalytic activity">
    <reaction evidence="9 14">
        <text>2 glutathione + NADP(+) = glutathione disulfide + NADPH + H(+)</text>
        <dbReference type="Rhea" id="RHEA:11740"/>
        <dbReference type="ChEBI" id="CHEBI:15378"/>
        <dbReference type="ChEBI" id="CHEBI:57783"/>
        <dbReference type="ChEBI" id="CHEBI:57925"/>
        <dbReference type="ChEBI" id="CHEBI:58297"/>
        <dbReference type="ChEBI" id="CHEBI:58349"/>
        <dbReference type="EC" id="1.8.1.7"/>
    </reaction>
</comment>
<evidence type="ECO:0000256" key="2">
    <source>
        <dbReference type="ARBA" id="ARBA00011738"/>
    </source>
</evidence>
<keyword evidence="11" id="KW-0547">Nucleotide-binding</keyword>
<keyword evidence="6 13" id="KW-0560">Oxidoreductase</keyword>
<dbReference type="SMR" id="A0A5C7ERI5"/>
<comment type="cofactor">
    <cofactor evidence="11">
        <name>FAD</name>
        <dbReference type="ChEBI" id="CHEBI:57692"/>
    </cofactor>
    <text evidence="11">Binds 1 FAD per subunit.</text>
</comment>
<keyword evidence="5 14" id="KW-0521">NADP</keyword>
<dbReference type="FunFam" id="3.50.50.60:FF:000051">
    <property type="entry name" value="Glutathione reductase"/>
    <property type="match status" value="1"/>
</dbReference>
<comment type="similarity">
    <text evidence="1 13">Belongs to the class-I pyridine nucleotide-disulfide oxidoreductase family.</text>
</comment>
<dbReference type="Gene3D" id="3.50.50.60">
    <property type="entry name" value="FAD/NAD(P)-binding domain"/>
    <property type="match status" value="2"/>
</dbReference>
<dbReference type="PRINTS" id="PR00368">
    <property type="entry name" value="FADPNR"/>
</dbReference>
<dbReference type="AlphaFoldDB" id="A0A5C7ERI5"/>
<evidence type="ECO:0000256" key="13">
    <source>
        <dbReference type="RuleBase" id="RU003691"/>
    </source>
</evidence>
<evidence type="ECO:0000256" key="7">
    <source>
        <dbReference type="ARBA" id="ARBA00023157"/>
    </source>
</evidence>
<dbReference type="NCBIfam" id="TIGR01424">
    <property type="entry name" value="gluta_reduc_2"/>
    <property type="match status" value="1"/>
</dbReference>
<dbReference type="InterPro" id="IPR036188">
    <property type="entry name" value="FAD/NAD-bd_sf"/>
</dbReference>
<evidence type="ECO:0000256" key="10">
    <source>
        <dbReference type="PIRSR" id="PIRSR000350-2"/>
    </source>
</evidence>
<dbReference type="PANTHER" id="PTHR42737:SF2">
    <property type="entry name" value="GLUTATHIONE REDUCTASE"/>
    <property type="match status" value="1"/>
</dbReference>
<comment type="function">
    <text evidence="14">Catalyzes the reduction of glutathione disulfide (GSSG) to reduced glutathione (GSH).</text>
</comment>
<dbReference type="InterPro" id="IPR012999">
    <property type="entry name" value="Pyr_OxRdtase_I_AS"/>
</dbReference>
<evidence type="ECO:0000259" key="16">
    <source>
        <dbReference type="Pfam" id="PF07992"/>
    </source>
</evidence>
<dbReference type="InterPro" id="IPR004099">
    <property type="entry name" value="Pyr_nucl-diS_OxRdtase_dimer"/>
</dbReference>
<dbReference type="OrthoDB" id="9800167at2"/>
<feature type="binding site" evidence="11">
    <location>
        <begin position="173"/>
        <end position="180"/>
    </location>
    <ligand>
        <name>NAD(+)</name>
        <dbReference type="ChEBI" id="CHEBI:57540"/>
    </ligand>
</feature>
<dbReference type="GO" id="GO:0006749">
    <property type="term" value="P:glutathione metabolic process"/>
    <property type="evidence" value="ECO:0007669"/>
    <property type="project" value="InterPro"/>
</dbReference>
<dbReference type="GO" id="GO:0050660">
    <property type="term" value="F:flavin adenine dinucleotide binding"/>
    <property type="evidence" value="ECO:0007669"/>
    <property type="project" value="InterPro"/>
</dbReference>
<evidence type="ECO:0000256" key="11">
    <source>
        <dbReference type="PIRSR" id="PIRSR000350-3"/>
    </source>
</evidence>
<dbReference type="PRINTS" id="PR00411">
    <property type="entry name" value="PNDRDTASEI"/>
</dbReference>
<dbReference type="InParanoid" id="A0A5C7ERI5"/>
<evidence type="ECO:0000256" key="3">
    <source>
        <dbReference type="ARBA" id="ARBA00022630"/>
    </source>
</evidence>
<dbReference type="PROSITE" id="PS00076">
    <property type="entry name" value="PYRIDINE_REDOX_1"/>
    <property type="match status" value="1"/>
</dbReference>
<evidence type="ECO:0000256" key="4">
    <source>
        <dbReference type="ARBA" id="ARBA00022827"/>
    </source>
</evidence>
<protein>
    <recommendedName>
        <fullName evidence="14">Glutathione reductase</fullName>
        <shortName evidence="14">GRase</shortName>
        <ecNumber evidence="14">1.8.1.7</ecNumber>
    </recommendedName>
</protein>
<dbReference type="FunCoup" id="A0A5C7ERI5">
    <property type="interactions" value="444"/>
</dbReference>
<keyword evidence="4 11" id="KW-0274">FAD</keyword>
<dbReference type="Pfam" id="PF07992">
    <property type="entry name" value="Pyr_redox_2"/>
    <property type="match status" value="1"/>
</dbReference>
<feature type="binding site" evidence="11">
    <location>
        <position position="302"/>
    </location>
    <ligand>
        <name>FAD</name>
        <dbReference type="ChEBI" id="CHEBI:57692"/>
    </ligand>
</feature>
<feature type="domain" description="Pyridine nucleotide-disulphide oxidoreductase dimerisation" evidence="15">
    <location>
        <begin position="337"/>
        <end position="445"/>
    </location>
</feature>
<dbReference type="GO" id="GO:0045454">
    <property type="term" value="P:cell redox homeostasis"/>
    <property type="evidence" value="ECO:0007669"/>
    <property type="project" value="InterPro"/>
</dbReference>
<name>A0A5C7ERI5_9PROT</name>
<dbReference type="InterPro" id="IPR016156">
    <property type="entry name" value="FAD/NAD-linked_Rdtase_dimer_sf"/>
</dbReference>
<proteinExistence type="inferred from homology"/>
<feature type="active site" description="Proton acceptor" evidence="10">
    <location>
        <position position="435"/>
    </location>
</feature>
<evidence type="ECO:0000313" key="17">
    <source>
        <dbReference type="EMBL" id="TXF10397.1"/>
    </source>
</evidence>
<gene>
    <name evidence="17" type="primary">gor</name>
    <name evidence="17" type="ORF">FR698_15495</name>
</gene>
<comment type="caution">
    <text evidence="17">The sequence shown here is derived from an EMBL/GenBank/DDBJ whole genome shotgun (WGS) entry which is preliminary data.</text>
</comment>
<dbReference type="Proteomes" id="UP000321201">
    <property type="component" value="Unassembled WGS sequence"/>
</dbReference>
<keyword evidence="3 13" id="KW-0285">Flavoprotein</keyword>
<feature type="domain" description="FAD/NAD(P)-binding" evidence="16">
    <location>
        <begin position="5"/>
        <end position="317"/>
    </location>
</feature>
<feature type="binding site" evidence="11">
    <location>
        <position position="51"/>
    </location>
    <ligand>
        <name>FAD</name>
        <dbReference type="ChEBI" id="CHEBI:57692"/>
    </ligand>
</feature>
<feature type="binding site" evidence="11">
    <location>
        <position position="261"/>
    </location>
    <ligand>
        <name>NAD(+)</name>
        <dbReference type="ChEBI" id="CHEBI:57540"/>
    </ligand>
</feature>
<dbReference type="InterPro" id="IPR006324">
    <property type="entry name" value="GSHR"/>
</dbReference>
<dbReference type="EC" id="1.8.1.7" evidence="14"/>
<evidence type="ECO:0000256" key="9">
    <source>
        <dbReference type="ARBA" id="ARBA00049142"/>
    </source>
</evidence>
<evidence type="ECO:0000256" key="6">
    <source>
        <dbReference type="ARBA" id="ARBA00023002"/>
    </source>
</evidence>
<dbReference type="Gene3D" id="3.30.390.30">
    <property type="match status" value="1"/>
</dbReference>
<evidence type="ECO:0000313" key="18">
    <source>
        <dbReference type="Proteomes" id="UP000321201"/>
    </source>
</evidence>
<dbReference type="GO" id="GO:0050661">
    <property type="term" value="F:NADP binding"/>
    <property type="evidence" value="ECO:0007669"/>
    <property type="project" value="InterPro"/>
</dbReference>
<keyword evidence="7" id="KW-1015">Disulfide bond</keyword>